<dbReference type="GO" id="GO:0006308">
    <property type="term" value="P:DNA catabolic process"/>
    <property type="evidence" value="ECO:0007669"/>
    <property type="project" value="UniProtKB-UniRule"/>
</dbReference>
<dbReference type="InterPro" id="IPR003753">
    <property type="entry name" value="Exonuc_VII_L"/>
</dbReference>
<evidence type="ECO:0000313" key="10">
    <source>
        <dbReference type="EMBL" id="AIK96906.1"/>
    </source>
</evidence>
<protein>
    <recommendedName>
        <fullName evidence="5">Exodeoxyribonuclease 7 large subunit</fullName>
        <ecNumber evidence="5">3.1.11.6</ecNumber>
    </recommendedName>
    <alternativeName>
        <fullName evidence="5">Exodeoxyribonuclease VII large subunit</fullName>
        <shortName evidence="5">Exonuclease VII large subunit</shortName>
    </alternativeName>
</protein>
<feature type="region of interest" description="Disordered" evidence="7">
    <location>
        <begin position="425"/>
        <end position="445"/>
    </location>
</feature>
<dbReference type="HOGENOM" id="CLU_023625_2_0_5"/>
<dbReference type="eggNOG" id="COG1570">
    <property type="taxonomic scope" value="Bacteria"/>
</dbReference>
<keyword evidence="2 5" id="KW-0540">Nuclease</keyword>
<evidence type="ECO:0000259" key="9">
    <source>
        <dbReference type="Pfam" id="PF13742"/>
    </source>
</evidence>
<reference evidence="10 11" key="1">
    <citation type="submission" date="2014-07" db="EMBL/GenBank/DDBJ databases">
        <title>Comparative genomic insights into amoeba endosymbionts belonging to the families of Holosporaceae and Candidatus Midichloriaceae within Rickettsiales.</title>
        <authorList>
            <person name="Wang Z."/>
            <person name="Wu M."/>
        </authorList>
    </citation>
    <scope>NUCLEOTIDE SEQUENCE [LARGE SCALE GENOMIC DNA]</scope>
    <source>
        <strain evidence="10">PRA3</strain>
    </source>
</reference>
<evidence type="ECO:0000256" key="2">
    <source>
        <dbReference type="ARBA" id="ARBA00022722"/>
    </source>
</evidence>
<evidence type="ECO:0000256" key="4">
    <source>
        <dbReference type="ARBA" id="ARBA00022839"/>
    </source>
</evidence>
<comment type="function">
    <text evidence="5">Bidirectionally degrades single-stranded DNA into large acid-insoluble oligonucleotides, which are then degraded further into small acid-soluble oligonucleotides.</text>
</comment>
<evidence type="ECO:0000256" key="3">
    <source>
        <dbReference type="ARBA" id="ARBA00022801"/>
    </source>
</evidence>
<dbReference type="NCBIfam" id="TIGR00237">
    <property type="entry name" value="xseA"/>
    <property type="match status" value="1"/>
</dbReference>
<dbReference type="CDD" id="cd04489">
    <property type="entry name" value="ExoVII_LU_OBF"/>
    <property type="match status" value="1"/>
</dbReference>
<gene>
    <name evidence="5" type="primary">xseA</name>
    <name evidence="10" type="ORF">ID47_09420</name>
</gene>
<dbReference type="Pfam" id="PF02601">
    <property type="entry name" value="Exonuc_VII_L"/>
    <property type="match status" value="1"/>
</dbReference>
<dbReference type="HAMAP" id="MF_00378">
    <property type="entry name" value="Exonuc_7_L"/>
    <property type="match status" value="1"/>
</dbReference>
<name>A0A077AWP7_9PROT</name>
<dbReference type="EC" id="3.1.11.6" evidence="5"/>
<dbReference type="AlphaFoldDB" id="A0A077AWP7"/>
<dbReference type="EMBL" id="CP008941">
    <property type="protein sequence ID" value="AIK96906.1"/>
    <property type="molecule type" value="Genomic_DNA"/>
</dbReference>
<evidence type="ECO:0000256" key="5">
    <source>
        <dbReference type="HAMAP-Rule" id="MF_00378"/>
    </source>
</evidence>
<dbReference type="GO" id="GO:0005737">
    <property type="term" value="C:cytoplasm"/>
    <property type="evidence" value="ECO:0007669"/>
    <property type="project" value="UniProtKB-SubCell"/>
</dbReference>
<keyword evidence="4 5" id="KW-0269">Exonuclease</keyword>
<dbReference type="GO" id="GO:0003676">
    <property type="term" value="F:nucleic acid binding"/>
    <property type="evidence" value="ECO:0007669"/>
    <property type="project" value="InterPro"/>
</dbReference>
<keyword evidence="11" id="KW-1185">Reference proteome</keyword>
<evidence type="ECO:0000256" key="1">
    <source>
        <dbReference type="ARBA" id="ARBA00022490"/>
    </source>
</evidence>
<sequence length="445" mass="49464">MTENLPPLTQSPLMPVLTVSDLSVALKRTVEDQFGFVRIKGEISGLKRHTSGHIYYALKDENAVIDAVSWRGSYSNNPIQLEEGLEIIATGRVTTYPARSKYQMIVESYEASGQGALLKLLEDRKRQLQAEGLFASDRKKKIPSFPQTIGVITSPTGAVIRDILHRIEDRFPCHVIVWPVLVQGPGAAEQVAAAIKGFNALPHPPDVLIVARGGGSLEDLWAFNEEIVVRAAAESRLPLISAIGHETDTTLIDYAADLRAPTPTGAAEFAVPVLLDLLTYLQDRDRRQQDVMRQLIDNRQLRLSALERGLVNPQRLLEDGMQRLDDWADRLTRALPQFCQNLQERLGMTYSRLRRPHEVLEISEERLAQLSTRLEQASFHKVLERGFALITNPKGAPITAAKTFPDTPVHLTFADGTVEVIKTGVHPARPKSRGAKPAPQQPRLF</sequence>
<dbReference type="Pfam" id="PF13742">
    <property type="entry name" value="tRNA_anti_2"/>
    <property type="match status" value="1"/>
</dbReference>
<evidence type="ECO:0000256" key="7">
    <source>
        <dbReference type="SAM" id="MobiDB-lite"/>
    </source>
</evidence>
<evidence type="ECO:0000256" key="6">
    <source>
        <dbReference type="RuleBase" id="RU004355"/>
    </source>
</evidence>
<comment type="catalytic activity">
    <reaction evidence="5 6">
        <text>Exonucleolytic cleavage in either 5'- to 3'- or 3'- to 5'-direction to yield nucleoside 5'-phosphates.</text>
        <dbReference type="EC" id="3.1.11.6"/>
    </reaction>
</comment>
<keyword evidence="1 5" id="KW-0963">Cytoplasm</keyword>
<comment type="subcellular location">
    <subcellularLocation>
        <location evidence="5 6">Cytoplasm</location>
    </subcellularLocation>
</comment>
<dbReference type="GO" id="GO:0009318">
    <property type="term" value="C:exodeoxyribonuclease VII complex"/>
    <property type="evidence" value="ECO:0007669"/>
    <property type="project" value="UniProtKB-UniRule"/>
</dbReference>
<organism evidence="10 11">
    <name type="scientific">Candidatus Odyssella acanthamoebae</name>
    <dbReference type="NCBI Taxonomy" id="91604"/>
    <lineage>
        <taxon>Bacteria</taxon>
        <taxon>Pseudomonadati</taxon>
        <taxon>Pseudomonadota</taxon>
        <taxon>Alphaproteobacteria</taxon>
        <taxon>Holosporales</taxon>
        <taxon>Candidatus Paracaedibacteraceae</taxon>
        <taxon>Candidatus Odyssella</taxon>
    </lineage>
</organism>
<dbReference type="InterPro" id="IPR020579">
    <property type="entry name" value="Exonuc_VII_lsu_C"/>
</dbReference>
<proteinExistence type="inferred from homology"/>
<comment type="subunit">
    <text evidence="5">Heterooligomer composed of large and small subunits.</text>
</comment>
<dbReference type="STRING" id="91604.ID47_09420"/>
<keyword evidence="3 5" id="KW-0378">Hydrolase</keyword>
<dbReference type="PANTHER" id="PTHR30008:SF0">
    <property type="entry name" value="EXODEOXYRIBONUCLEASE 7 LARGE SUBUNIT"/>
    <property type="match status" value="1"/>
</dbReference>
<feature type="domain" description="OB-fold nucleic acid binding" evidence="9">
    <location>
        <begin position="17"/>
        <end position="108"/>
    </location>
</feature>
<dbReference type="InterPro" id="IPR025824">
    <property type="entry name" value="OB-fold_nuc-bd_dom"/>
</dbReference>
<accession>A0A077AWP7</accession>
<dbReference type="Proteomes" id="UP000028926">
    <property type="component" value="Chromosome"/>
</dbReference>
<dbReference type="KEGG" id="paca:ID47_09420"/>
<dbReference type="GO" id="GO:0008855">
    <property type="term" value="F:exodeoxyribonuclease VII activity"/>
    <property type="evidence" value="ECO:0007669"/>
    <property type="project" value="UniProtKB-UniRule"/>
</dbReference>
<comment type="similarity">
    <text evidence="5 6">Belongs to the XseA family.</text>
</comment>
<evidence type="ECO:0000313" key="11">
    <source>
        <dbReference type="Proteomes" id="UP000028926"/>
    </source>
</evidence>
<dbReference type="OrthoDB" id="9802795at2"/>
<feature type="domain" description="Exonuclease VII large subunit C-terminal" evidence="8">
    <location>
        <begin position="133"/>
        <end position="420"/>
    </location>
</feature>
<dbReference type="PANTHER" id="PTHR30008">
    <property type="entry name" value="EXODEOXYRIBONUCLEASE 7 LARGE SUBUNIT"/>
    <property type="match status" value="1"/>
</dbReference>
<evidence type="ECO:0000259" key="8">
    <source>
        <dbReference type="Pfam" id="PF02601"/>
    </source>
</evidence>